<evidence type="ECO:0000313" key="3">
    <source>
        <dbReference type="WBParaSite" id="SSTP_0000071400.1"/>
    </source>
</evidence>
<keyword evidence="1" id="KW-0732">Signal</keyword>
<keyword evidence="2" id="KW-1185">Reference proteome</keyword>
<dbReference type="Proteomes" id="UP000035681">
    <property type="component" value="Unplaced"/>
</dbReference>
<organism evidence="3">
    <name type="scientific">Strongyloides stercoralis</name>
    <name type="common">Threadworm</name>
    <dbReference type="NCBI Taxonomy" id="6248"/>
    <lineage>
        <taxon>Eukaryota</taxon>
        <taxon>Metazoa</taxon>
        <taxon>Ecdysozoa</taxon>
        <taxon>Nematoda</taxon>
        <taxon>Chromadorea</taxon>
        <taxon>Rhabditida</taxon>
        <taxon>Tylenchina</taxon>
        <taxon>Panagrolaimomorpha</taxon>
        <taxon>Strongyloidoidea</taxon>
        <taxon>Strongyloididae</taxon>
        <taxon>Strongyloides</taxon>
    </lineage>
</organism>
<feature type="signal peptide" evidence="1">
    <location>
        <begin position="1"/>
        <end position="20"/>
    </location>
</feature>
<dbReference type="AlphaFoldDB" id="A0A0K0DTZ8"/>
<dbReference type="WBParaSite" id="SSTP_0000071400.1">
    <property type="protein sequence ID" value="SSTP_0000071400.1"/>
    <property type="gene ID" value="SSTP_0000071400"/>
</dbReference>
<evidence type="ECO:0000313" key="2">
    <source>
        <dbReference type="Proteomes" id="UP000035681"/>
    </source>
</evidence>
<sequence>MLKKFKFLIILITIISPTHSCNSISGGGGISDGEIIQNPTFSFKVSPAVSWTYPPEISSPNPGVVFYFPGQSLSQNQALQRAKTDINAALLFAFDDENIPVTRLETTITYSPDPIANCVQNVPIPSGTYIGLLASGAIIEWTVLTGTSGGTVTLTNCPLSMNSISTSQVLKIQDYIKEINISIQGYTTTRGVWRTIANNLMAILNFRYSTLVRSEITIN</sequence>
<reference evidence="3" key="1">
    <citation type="submission" date="2015-08" db="UniProtKB">
        <authorList>
            <consortium name="WormBaseParasite"/>
        </authorList>
    </citation>
    <scope>IDENTIFICATION</scope>
</reference>
<proteinExistence type="predicted"/>
<feature type="chain" id="PRO_5005327177" evidence="1">
    <location>
        <begin position="21"/>
        <end position="219"/>
    </location>
</feature>
<protein>
    <submittedName>
        <fullName evidence="3">Lipoprotein</fullName>
    </submittedName>
    <submittedName>
        <fullName evidence="4">NIDO domain-containing protein</fullName>
    </submittedName>
</protein>
<evidence type="ECO:0000256" key="1">
    <source>
        <dbReference type="SAM" id="SignalP"/>
    </source>
</evidence>
<dbReference type="WBParaSite" id="TCONS_00003409.p1">
    <property type="protein sequence ID" value="TCONS_00003409.p1"/>
    <property type="gene ID" value="XLOC_003142"/>
</dbReference>
<accession>A0A0K0DTZ8</accession>
<name>A0A0K0DTZ8_STRER</name>
<evidence type="ECO:0000313" key="4">
    <source>
        <dbReference type="WBParaSite" id="TCONS_00003409.p1"/>
    </source>
</evidence>